<keyword evidence="1" id="KW-1133">Transmembrane helix</keyword>
<comment type="caution">
    <text evidence="2">The sequence shown here is derived from an EMBL/GenBank/DDBJ whole genome shotgun (WGS) entry which is preliminary data.</text>
</comment>
<feature type="transmembrane region" description="Helical" evidence="1">
    <location>
        <begin position="6"/>
        <end position="25"/>
    </location>
</feature>
<feature type="transmembrane region" description="Helical" evidence="1">
    <location>
        <begin position="32"/>
        <end position="51"/>
    </location>
</feature>
<proteinExistence type="predicted"/>
<evidence type="ECO:0000256" key="1">
    <source>
        <dbReference type="SAM" id="Phobius"/>
    </source>
</evidence>
<dbReference type="RefSeq" id="WP_184149029.1">
    <property type="nucleotide sequence ID" value="NZ_JACHKA010000001.1"/>
</dbReference>
<dbReference type="Proteomes" id="UP001138540">
    <property type="component" value="Unassembled WGS sequence"/>
</dbReference>
<dbReference type="EMBL" id="JACHKA010000001">
    <property type="protein sequence ID" value="MBB5984197.1"/>
    <property type="molecule type" value="Genomic_DNA"/>
</dbReference>
<keyword evidence="1" id="KW-0812">Transmembrane</keyword>
<keyword evidence="1" id="KW-0472">Membrane</keyword>
<gene>
    <name evidence="2" type="ORF">HNP60_000171</name>
</gene>
<reference evidence="2 3" key="1">
    <citation type="submission" date="2020-08" db="EMBL/GenBank/DDBJ databases">
        <title>Exploring microbial biodiversity for novel pathways involved in the catabolism of aromatic compounds derived from lignin.</title>
        <authorList>
            <person name="Elkins J."/>
        </authorList>
    </citation>
    <scope>NUCLEOTIDE SEQUENCE [LARGE SCALE GENOMIC DNA]</scope>
    <source>
        <strain evidence="2 3">B1D3A</strain>
    </source>
</reference>
<protein>
    <submittedName>
        <fullName evidence="2">Uncharacterized protein</fullName>
    </submittedName>
</protein>
<evidence type="ECO:0000313" key="3">
    <source>
        <dbReference type="Proteomes" id="UP001138540"/>
    </source>
</evidence>
<evidence type="ECO:0000313" key="2">
    <source>
        <dbReference type="EMBL" id="MBB5984197.1"/>
    </source>
</evidence>
<accession>A0ABR6NAA9</accession>
<keyword evidence="3" id="KW-1185">Reference proteome</keyword>
<sequence length="102" mass="11299">MDFSFILVIGLSAILASASMIFAEVTSRRVSIFRLPFFAAYLLGLVLMQPWRVTSAEEAGMSAMMLVFMALWVAIGWIIGAIPTALILSIVRWVSATMRRRA</sequence>
<feature type="transmembrane region" description="Helical" evidence="1">
    <location>
        <begin position="63"/>
        <end position="91"/>
    </location>
</feature>
<organism evidence="2 3">
    <name type="scientific">Sphingobium lignivorans</name>
    <dbReference type="NCBI Taxonomy" id="2735886"/>
    <lineage>
        <taxon>Bacteria</taxon>
        <taxon>Pseudomonadati</taxon>
        <taxon>Pseudomonadota</taxon>
        <taxon>Alphaproteobacteria</taxon>
        <taxon>Sphingomonadales</taxon>
        <taxon>Sphingomonadaceae</taxon>
        <taxon>Sphingobium</taxon>
    </lineage>
</organism>
<name>A0ABR6NAA9_9SPHN</name>